<reference evidence="1 2" key="1">
    <citation type="journal article" date="2018" name="BMC Genomics">
        <title>Comparative genome analyses reveal sequence features reflecting distinct modes of host-adaptation between dicot and monocot powdery mildew.</title>
        <authorList>
            <person name="Wu Y."/>
            <person name="Ma X."/>
            <person name="Pan Z."/>
            <person name="Kale S.D."/>
            <person name="Song Y."/>
            <person name="King H."/>
            <person name="Zhang Q."/>
            <person name="Presley C."/>
            <person name="Deng X."/>
            <person name="Wei C.I."/>
            <person name="Xiao S."/>
        </authorList>
    </citation>
    <scope>NUCLEOTIDE SEQUENCE [LARGE SCALE GENOMIC DNA]</scope>
    <source>
        <strain evidence="1">UMSG1</strain>
    </source>
</reference>
<dbReference type="Proteomes" id="UP000285326">
    <property type="component" value="Unassembled WGS sequence"/>
</dbReference>
<evidence type="ECO:0000313" key="1">
    <source>
        <dbReference type="EMBL" id="RKF80449.1"/>
    </source>
</evidence>
<dbReference type="EMBL" id="MCBS01019314">
    <property type="protein sequence ID" value="RKF80449.1"/>
    <property type="molecule type" value="Genomic_DNA"/>
</dbReference>
<gene>
    <name evidence="1" type="ORF">GcM1_193033</name>
</gene>
<sequence>MLISLTDTFKKEESSQEKEPFTISTLTSSTISFVQLYKESSSRTMNLTNVTQLEVQATYNMWSSTMIAVVRSLELVKVVVDRMQFASNIKEDETKDYESLSNKMLKSIIDVENPRTMWTHLKSEYYRDTPYALVYQLGSLCQMTSSYDQTRPMSESIQK</sequence>
<comment type="caution">
    <text evidence="1">The sequence shown here is derived from an EMBL/GenBank/DDBJ whole genome shotgun (WGS) entry which is preliminary data.</text>
</comment>
<proteinExistence type="predicted"/>
<accession>A0A420J0W9</accession>
<evidence type="ECO:0000313" key="2">
    <source>
        <dbReference type="Proteomes" id="UP000285326"/>
    </source>
</evidence>
<dbReference type="AlphaFoldDB" id="A0A420J0W9"/>
<name>A0A420J0W9_9PEZI</name>
<protein>
    <submittedName>
        <fullName evidence="1">Uncharacterized protein</fullName>
    </submittedName>
</protein>
<organism evidence="1 2">
    <name type="scientific">Golovinomyces cichoracearum</name>
    <dbReference type="NCBI Taxonomy" id="62708"/>
    <lineage>
        <taxon>Eukaryota</taxon>
        <taxon>Fungi</taxon>
        <taxon>Dikarya</taxon>
        <taxon>Ascomycota</taxon>
        <taxon>Pezizomycotina</taxon>
        <taxon>Leotiomycetes</taxon>
        <taxon>Erysiphales</taxon>
        <taxon>Erysiphaceae</taxon>
        <taxon>Golovinomyces</taxon>
    </lineage>
</organism>